<accession>A0A8J5XWD7</accession>
<reference evidence="1" key="1">
    <citation type="submission" date="2021-05" db="EMBL/GenBank/DDBJ databases">
        <title>The genome of the haptophyte Pavlova lutheri (Diacronema luteri, Pavlovales) - a model for lipid biosynthesis in eukaryotic algae.</title>
        <authorList>
            <person name="Hulatt C.J."/>
            <person name="Posewitz M.C."/>
        </authorList>
    </citation>
    <scope>NUCLEOTIDE SEQUENCE</scope>
    <source>
        <strain evidence="1">NIVA-4/92</strain>
    </source>
</reference>
<organism evidence="1 2">
    <name type="scientific">Diacronema lutheri</name>
    <name type="common">Unicellular marine alga</name>
    <name type="synonym">Monochrysis lutheri</name>
    <dbReference type="NCBI Taxonomy" id="2081491"/>
    <lineage>
        <taxon>Eukaryota</taxon>
        <taxon>Haptista</taxon>
        <taxon>Haptophyta</taxon>
        <taxon>Pavlovophyceae</taxon>
        <taxon>Pavlovales</taxon>
        <taxon>Pavlovaceae</taxon>
        <taxon>Diacronema</taxon>
    </lineage>
</organism>
<dbReference type="EMBL" id="JAGTXO010000007">
    <property type="protein sequence ID" value="KAG8466690.1"/>
    <property type="molecule type" value="Genomic_DNA"/>
</dbReference>
<evidence type="ECO:0000313" key="2">
    <source>
        <dbReference type="Proteomes" id="UP000751190"/>
    </source>
</evidence>
<sequence length="157" mass="17133">MGAAVFLVVISQKFAPRCAVSRASVVCRSNNTVSDPANADIAASLRDEYAEWIARDPERREPMFWEQVERASERRAELRRRKQALVEQLLPLREILRTLQAASGVELVAADDEHVTGIMPLGWALTVAAAIAPVAALQGASASGQRALATLLQTEKR</sequence>
<name>A0A8J5XWD7_DIALT</name>
<gene>
    <name evidence="1" type="ORF">KFE25_008069</name>
</gene>
<dbReference type="AlphaFoldDB" id="A0A8J5XWD7"/>
<dbReference type="Proteomes" id="UP000751190">
    <property type="component" value="Unassembled WGS sequence"/>
</dbReference>
<evidence type="ECO:0000313" key="1">
    <source>
        <dbReference type="EMBL" id="KAG8466690.1"/>
    </source>
</evidence>
<keyword evidence="2" id="KW-1185">Reference proteome</keyword>
<proteinExistence type="predicted"/>
<protein>
    <submittedName>
        <fullName evidence="1">Uncharacterized protein</fullName>
    </submittedName>
</protein>
<comment type="caution">
    <text evidence="1">The sequence shown here is derived from an EMBL/GenBank/DDBJ whole genome shotgun (WGS) entry which is preliminary data.</text>
</comment>
<dbReference type="OrthoDB" id="10655112at2759"/>